<proteinExistence type="predicted"/>
<comment type="caution">
    <text evidence="1">The sequence shown here is derived from an EMBL/GenBank/DDBJ whole genome shotgun (WGS) entry which is preliminary data.</text>
</comment>
<protein>
    <submittedName>
        <fullName evidence="1">Uncharacterized protein</fullName>
    </submittedName>
</protein>
<organism evidence="1 2">
    <name type="scientific">Candidatus Uhrbacteria bacterium RIFOXYB2_FULL_57_15</name>
    <dbReference type="NCBI Taxonomy" id="1802422"/>
    <lineage>
        <taxon>Bacteria</taxon>
        <taxon>Candidatus Uhriibacteriota</taxon>
    </lineage>
</organism>
<evidence type="ECO:0000313" key="1">
    <source>
        <dbReference type="EMBL" id="OGL98773.1"/>
    </source>
</evidence>
<name>A0A1F7W7J7_9BACT</name>
<evidence type="ECO:0000313" key="2">
    <source>
        <dbReference type="Proteomes" id="UP000176501"/>
    </source>
</evidence>
<dbReference type="AlphaFoldDB" id="A0A1F7W7J7"/>
<accession>A0A1F7W7J7</accession>
<dbReference type="EMBL" id="MGFE01000016">
    <property type="protein sequence ID" value="OGL98773.1"/>
    <property type="molecule type" value="Genomic_DNA"/>
</dbReference>
<gene>
    <name evidence="1" type="ORF">A2304_01170</name>
</gene>
<sequence>MDWDELLWEIPVIGRDFEVLLPIENLELLRGPMGSITRAGDDVRVQPELLVRQWVGHAPEFMEIREGSGFVRVGLVDHHALLLPDTSIVIVDRAMSPVHRLCVPGDNVLASSRFGHIASD</sequence>
<reference evidence="1 2" key="1">
    <citation type="journal article" date="2016" name="Nat. Commun.">
        <title>Thousands of microbial genomes shed light on interconnected biogeochemical processes in an aquifer system.</title>
        <authorList>
            <person name="Anantharaman K."/>
            <person name="Brown C.T."/>
            <person name="Hug L.A."/>
            <person name="Sharon I."/>
            <person name="Castelle C.J."/>
            <person name="Probst A.J."/>
            <person name="Thomas B.C."/>
            <person name="Singh A."/>
            <person name="Wilkins M.J."/>
            <person name="Karaoz U."/>
            <person name="Brodie E.L."/>
            <person name="Williams K.H."/>
            <person name="Hubbard S.S."/>
            <person name="Banfield J.F."/>
        </authorList>
    </citation>
    <scope>NUCLEOTIDE SEQUENCE [LARGE SCALE GENOMIC DNA]</scope>
</reference>
<dbReference type="Proteomes" id="UP000176501">
    <property type="component" value="Unassembled WGS sequence"/>
</dbReference>